<dbReference type="Pfam" id="PF02909">
    <property type="entry name" value="TetR_C_1"/>
    <property type="match status" value="1"/>
</dbReference>
<keyword evidence="2 4" id="KW-0238">DNA-binding</keyword>
<dbReference type="PANTHER" id="PTHR30055">
    <property type="entry name" value="HTH-TYPE TRANSCRIPTIONAL REGULATOR RUTR"/>
    <property type="match status" value="1"/>
</dbReference>
<keyword evidence="3" id="KW-0804">Transcription</keyword>
<name>A0ABW2UQ98_9RHOB</name>
<keyword evidence="7" id="KW-1185">Reference proteome</keyword>
<dbReference type="Gene3D" id="1.10.10.60">
    <property type="entry name" value="Homeodomain-like"/>
    <property type="match status" value="1"/>
</dbReference>
<evidence type="ECO:0000313" key="6">
    <source>
        <dbReference type="EMBL" id="MFC7705397.1"/>
    </source>
</evidence>
<dbReference type="Proteomes" id="UP001596516">
    <property type="component" value="Unassembled WGS sequence"/>
</dbReference>
<gene>
    <name evidence="6" type="ORF">ACFQXB_14450</name>
</gene>
<dbReference type="InterPro" id="IPR004111">
    <property type="entry name" value="Repressor_TetR_C"/>
</dbReference>
<dbReference type="PANTHER" id="PTHR30055:SF151">
    <property type="entry name" value="TRANSCRIPTIONAL REGULATORY PROTEIN"/>
    <property type="match status" value="1"/>
</dbReference>
<dbReference type="PROSITE" id="PS50977">
    <property type="entry name" value="HTH_TETR_2"/>
    <property type="match status" value="1"/>
</dbReference>
<dbReference type="Pfam" id="PF00440">
    <property type="entry name" value="TetR_N"/>
    <property type="match status" value="1"/>
</dbReference>
<evidence type="ECO:0000313" key="7">
    <source>
        <dbReference type="Proteomes" id="UP001596516"/>
    </source>
</evidence>
<dbReference type="InterPro" id="IPR036271">
    <property type="entry name" value="Tet_transcr_reg_TetR-rel_C_sf"/>
</dbReference>
<comment type="caution">
    <text evidence="6">The sequence shown here is derived from an EMBL/GenBank/DDBJ whole genome shotgun (WGS) entry which is preliminary data.</text>
</comment>
<evidence type="ECO:0000256" key="1">
    <source>
        <dbReference type="ARBA" id="ARBA00023015"/>
    </source>
</evidence>
<evidence type="ECO:0000259" key="5">
    <source>
        <dbReference type="PROSITE" id="PS50977"/>
    </source>
</evidence>
<evidence type="ECO:0000256" key="3">
    <source>
        <dbReference type="ARBA" id="ARBA00023163"/>
    </source>
</evidence>
<dbReference type="SUPFAM" id="SSF48498">
    <property type="entry name" value="Tetracyclin repressor-like, C-terminal domain"/>
    <property type="match status" value="1"/>
</dbReference>
<accession>A0ABW2UQ98</accession>
<dbReference type="SUPFAM" id="SSF46689">
    <property type="entry name" value="Homeodomain-like"/>
    <property type="match status" value="1"/>
</dbReference>
<dbReference type="Gene3D" id="1.10.357.10">
    <property type="entry name" value="Tetracycline Repressor, domain 2"/>
    <property type="match status" value="1"/>
</dbReference>
<feature type="domain" description="HTH tetR-type" evidence="5">
    <location>
        <begin position="16"/>
        <end position="76"/>
    </location>
</feature>
<protein>
    <submittedName>
        <fullName evidence="6">TetR/AcrR family transcriptional regulator C-terminal domain-containing protein</fullName>
    </submittedName>
</protein>
<evidence type="ECO:0000256" key="4">
    <source>
        <dbReference type="PROSITE-ProRule" id="PRU00335"/>
    </source>
</evidence>
<dbReference type="RefSeq" id="WP_377405268.1">
    <property type="nucleotide sequence ID" value="NZ_JBHTFQ010000008.1"/>
</dbReference>
<dbReference type="InterPro" id="IPR001647">
    <property type="entry name" value="HTH_TetR"/>
</dbReference>
<dbReference type="EMBL" id="JBHTFQ010000008">
    <property type="protein sequence ID" value="MFC7705397.1"/>
    <property type="molecule type" value="Genomic_DNA"/>
</dbReference>
<dbReference type="InterPro" id="IPR009057">
    <property type="entry name" value="Homeodomain-like_sf"/>
</dbReference>
<dbReference type="InterPro" id="IPR050109">
    <property type="entry name" value="HTH-type_TetR-like_transc_reg"/>
</dbReference>
<organism evidence="6 7">
    <name type="scientific">Plastorhodobacter daqingensis</name>
    <dbReference type="NCBI Taxonomy" id="1387281"/>
    <lineage>
        <taxon>Bacteria</taxon>
        <taxon>Pseudomonadati</taxon>
        <taxon>Pseudomonadota</taxon>
        <taxon>Alphaproteobacteria</taxon>
        <taxon>Rhodobacterales</taxon>
        <taxon>Paracoccaceae</taxon>
        <taxon>Plastorhodobacter</taxon>
    </lineage>
</organism>
<keyword evidence="1" id="KW-0805">Transcription regulation</keyword>
<proteinExistence type="predicted"/>
<sequence>MAWERADPVNRAPPTPLTRRKVVAAAIFIADAEGLSAVTIRKVAAASNSAPMRLYSYFETKEELIELMVDEVFGEMLTKGPMSGDWRAVARAVAYRIRAAWLQHRWFIDALGGRPPIGPNALRFMEDLHAGLARDQAFARIDLAMQAVATLVAFVTGALRMEGAELAVEASNAEWQERNWPYLQRQIATGQFPMMEEIVSKARHSAPDKVFGEGLEIVLNGLSALLEYPPADQA</sequence>
<reference evidence="7" key="1">
    <citation type="journal article" date="2019" name="Int. J. Syst. Evol. Microbiol.">
        <title>The Global Catalogue of Microorganisms (GCM) 10K type strain sequencing project: providing services to taxonomists for standard genome sequencing and annotation.</title>
        <authorList>
            <consortium name="The Broad Institute Genomics Platform"/>
            <consortium name="The Broad Institute Genome Sequencing Center for Infectious Disease"/>
            <person name="Wu L."/>
            <person name="Ma J."/>
        </authorList>
    </citation>
    <scope>NUCLEOTIDE SEQUENCE [LARGE SCALE GENOMIC DNA]</scope>
    <source>
        <strain evidence="7">CGMCC 1.12750</strain>
    </source>
</reference>
<evidence type="ECO:0000256" key="2">
    <source>
        <dbReference type="ARBA" id="ARBA00023125"/>
    </source>
</evidence>
<feature type="DNA-binding region" description="H-T-H motif" evidence="4">
    <location>
        <begin position="39"/>
        <end position="58"/>
    </location>
</feature>